<accession>A0A1U7LUE5</accession>
<protein>
    <submittedName>
        <fullName evidence="1">Uncharacterized protein</fullName>
    </submittedName>
</protein>
<dbReference type="EMBL" id="LXFE01000208">
    <property type="protein sequence ID" value="OLL26287.1"/>
    <property type="molecule type" value="Genomic_DNA"/>
</dbReference>
<dbReference type="Proteomes" id="UP000186594">
    <property type="component" value="Unassembled WGS sequence"/>
</dbReference>
<dbReference type="OrthoDB" id="2014058at2759"/>
<dbReference type="STRING" id="1198029.A0A1U7LUE5"/>
<keyword evidence="2" id="KW-1185">Reference proteome</keyword>
<name>A0A1U7LUE5_NEOID</name>
<dbReference type="AlphaFoldDB" id="A0A1U7LUE5"/>
<evidence type="ECO:0000313" key="1">
    <source>
        <dbReference type="EMBL" id="OLL26287.1"/>
    </source>
</evidence>
<sequence>MRYQDFDILLFQHTSIPKKEFKPTFTYTLDPDTLSLSLPTLTSYTTFHPNSPFRISIHSWLPLNNPIETRIYIDGKLENWDVIEQDEQFPVTIDTTNDDNIFKFPEKYPSPNYSHLIYNPPSQIASIQILITEGYISTVDSKRVFTKTENLICFFYQYAEKHFLDFTGISYPVFQSKRHSVNWKERIEELVGTKGKENVFAGKGGELVYRPESRE</sequence>
<gene>
    <name evidence="1" type="ORF">NEOLI_003514</name>
</gene>
<evidence type="ECO:0000313" key="2">
    <source>
        <dbReference type="Proteomes" id="UP000186594"/>
    </source>
</evidence>
<reference evidence="1 2" key="1">
    <citation type="submission" date="2016-04" db="EMBL/GenBank/DDBJ databases">
        <title>Evolutionary innovation and constraint leading to complex multicellularity in the Ascomycota.</title>
        <authorList>
            <person name="Cisse O."/>
            <person name="Nguyen A."/>
            <person name="Hewitt D.A."/>
            <person name="Jedd G."/>
            <person name="Stajich J.E."/>
        </authorList>
    </citation>
    <scope>NUCLEOTIDE SEQUENCE [LARGE SCALE GENOMIC DNA]</scope>
    <source>
        <strain evidence="1 2">DAH-3</strain>
    </source>
</reference>
<comment type="caution">
    <text evidence="1">The sequence shown here is derived from an EMBL/GenBank/DDBJ whole genome shotgun (WGS) entry which is preliminary data.</text>
</comment>
<organism evidence="1 2">
    <name type="scientific">Neolecta irregularis (strain DAH-3)</name>
    <dbReference type="NCBI Taxonomy" id="1198029"/>
    <lineage>
        <taxon>Eukaryota</taxon>
        <taxon>Fungi</taxon>
        <taxon>Dikarya</taxon>
        <taxon>Ascomycota</taxon>
        <taxon>Taphrinomycotina</taxon>
        <taxon>Neolectales</taxon>
        <taxon>Neolectaceae</taxon>
        <taxon>Neolecta</taxon>
    </lineage>
</organism>
<proteinExistence type="predicted"/>